<dbReference type="Gene3D" id="2.60.210.10">
    <property type="entry name" value="Apoptosis, Tumor Necrosis Factor Receptor Associated Protein 2, Chain A"/>
    <property type="match status" value="1"/>
</dbReference>
<reference evidence="3 4" key="1">
    <citation type="journal article" date="2023" name="Int. J. Mol. Sci.">
        <title>De Novo Assembly and Annotation of 11 Diverse Shrub Willow (Salix) Genomes Reveals Novel Gene Organization in Sex-Linked Regions.</title>
        <authorList>
            <person name="Hyden B."/>
            <person name="Feng K."/>
            <person name="Yates T.B."/>
            <person name="Jawdy S."/>
            <person name="Cereghino C."/>
            <person name="Smart L.B."/>
            <person name="Muchero W."/>
        </authorList>
    </citation>
    <scope>NUCLEOTIDE SEQUENCE [LARGE SCALE GENOMIC DNA]</scope>
    <source>
        <tissue evidence="3">Shoot tip</tissue>
    </source>
</reference>
<dbReference type="Pfam" id="PF22486">
    <property type="entry name" value="MATH_2"/>
    <property type="match status" value="1"/>
</dbReference>
<dbReference type="PANTHER" id="PTHR46236">
    <property type="entry name" value="TRAF-LIKE SUPERFAMILY PROTEIN"/>
    <property type="match status" value="1"/>
</dbReference>
<dbReference type="AlphaFoldDB" id="A0AAD6KP63"/>
<dbReference type="InterPro" id="IPR002083">
    <property type="entry name" value="MATH/TRAF_dom"/>
</dbReference>
<dbReference type="InterPro" id="IPR008974">
    <property type="entry name" value="TRAF-like"/>
</dbReference>
<keyword evidence="4" id="KW-1185">Reference proteome</keyword>
<evidence type="ECO:0000313" key="4">
    <source>
        <dbReference type="Proteomes" id="UP001162972"/>
    </source>
</evidence>
<gene>
    <name evidence="3" type="ORF">OIU84_022461</name>
</gene>
<keyword evidence="1" id="KW-0175">Coiled coil</keyword>
<dbReference type="SUPFAM" id="SSF49599">
    <property type="entry name" value="TRAF domain-like"/>
    <property type="match status" value="1"/>
</dbReference>
<dbReference type="PROSITE" id="PS50144">
    <property type="entry name" value="MATH"/>
    <property type="match status" value="1"/>
</dbReference>
<feature type="domain" description="MATH" evidence="2">
    <location>
        <begin position="1"/>
        <end position="63"/>
    </location>
</feature>
<comment type="caution">
    <text evidence="3">The sequence shown here is derived from an EMBL/GenBank/DDBJ whole genome shotgun (WGS) entry which is preliminary data.</text>
</comment>
<dbReference type="EMBL" id="JAPFFJ010000005">
    <property type="protein sequence ID" value="KAJ6426873.1"/>
    <property type="molecule type" value="Genomic_DNA"/>
</dbReference>
<organism evidence="3 4">
    <name type="scientific">Salix udensis</name>
    <dbReference type="NCBI Taxonomy" id="889485"/>
    <lineage>
        <taxon>Eukaryota</taxon>
        <taxon>Viridiplantae</taxon>
        <taxon>Streptophyta</taxon>
        <taxon>Embryophyta</taxon>
        <taxon>Tracheophyta</taxon>
        <taxon>Spermatophyta</taxon>
        <taxon>Magnoliopsida</taxon>
        <taxon>eudicotyledons</taxon>
        <taxon>Gunneridae</taxon>
        <taxon>Pentapetalae</taxon>
        <taxon>rosids</taxon>
        <taxon>fabids</taxon>
        <taxon>Malpighiales</taxon>
        <taxon>Salicaceae</taxon>
        <taxon>Saliceae</taxon>
        <taxon>Salix</taxon>
    </lineage>
</organism>
<dbReference type="CDD" id="cd00121">
    <property type="entry name" value="MATH"/>
    <property type="match status" value="1"/>
</dbReference>
<accession>A0AAD6KP63</accession>
<evidence type="ECO:0000256" key="1">
    <source>
        <dbReference type="ARBA" id="ARBA00023054"/>
    </source>
</evidence>
<sequence>MYAEFTLRVRDQLFGQYVEKKANCHFSNSINNWGHLEFMSLDELNTPARGFLVNNTVEVEAEIHFMTVVKELPGGGPIMGVKT</sequence>
<dbReference type="PANTHER" id="PTHR46236:SF35">
    <property type="entry name" value="MATH DOMAIN-CONTAINING PROTEIN"/>
    <property type="match status" value="1"/>
</dbReference>
<protein>
    <recommendedName>
        <fullName evidence="2">MATH domain-containing protein</fullName>
    </recommendedName>
</protein>
<dbReference type="Proteomes" id="UP001162972">
    <property type="component" value="Chromosome 1"/>
</dbReference>
<proteinExistence type="predicted"/>
<evidence type="ECO:0000259" key="2">
    <source>
        <dbReference type="PROSITE" id="PS50144"/>
    </source>
</evidence>
<evidence type="ECO:0000313" key="3">
    <source>
        <dbReference type="EMBL" id="KAJ6426873.1"/>
    </source>
</evidence>
<dbReference type="InterPro" id="IPR050804">
    <property type="entry name" value="MCC"/>
</dbReference>
<name>A0AAD6KP63_9ROSI</name>